<comment type="caution">
    <text evidence="1">The sequence shown here is derived from an EMBL/GenBank/DDBJ whole genome shotgun (WGS) entry which is preliminary data.</text>
</comment>
<protein>
    <submittedName>
        <fullName evidence="1">Uncharacterized protein</fullName>
    </submittedName>
</protein>
<dbReference type="EMBL" id="JACASF010000015">
    <property type="protein sequence ID" value="KAF6429712.1"/>
    <property type="molecule type" value="Genomic_DNA"/>
</dbReference>
<accession>A0A7J8E3H9</accession>
<proteinExistence type="predicted"/>
<keyword evidence="2" id="KW-1185">Reference proteome</keyword>
<evidence type="ECO:0000313" key="1">
    <source>
        <dbReference type="EMBL" id="KAF6429712.1"/>
    </source>
</evidence>
<name>A0A7J8E3H9_MOLMO</name>
<evidence type="ECO:0000313" key="2">
    <source>
        <dbReference type="Proteomes" id="UP000550707"/>
    </source>
</evidence>
<gene>
    <name evidence="1" type="ORF">HJG59_009042</name>
</gene>
<organism evidence="1 2">
    <name type="scientific">Molossus molossus</name>
    <name type="common">Pallas' mastiff bat</name>
    <name type="synonym">Vespertilio molossus</name>
    <dbReference type="NCBI Taxonomy" id="27622"/>
    <lineage>
        <taxon>Eukaryota</taxon>
        <taxon>Metazoa</taxon>
        <taxon>Chordata</taxon>
        <taxon>Craniata</taxon>
        <taxon>Vertebrata</taxon>
        <taxon>Euteleostomi</taxon>
        <taxon>Mammalia</taxon>
        <taxon>Eutheria</taxon>
        <taxon>Laurasiatheria</taxon>
        <taxon>Chiroptera</taxon>
        <taxon>Yangochiroptera</taxon>
        <taxon>Molossidae</taxon>
        <taxon>Molossus</taxon>
    </lineage>
</organism>
<sequence>MPKSRSRPEYPTAHVDNSTGLICRLGKMQPPALPHLLLILCPVTWCETWSCHCNIVVENGTLEPACQGLNSDLATYCVTLGWTSESLCQDLLPWTAQWELETGDLIWTFIVHLAQPVVRSEEQE</sequence>
<dbReference type="Proteomes" id="UP000550707">
    <property type="component" value="Unassembled WGS sequence"/>
</dbReference>
<reference evidence="1 2" key="1">
    <citation type="journal article" date="2020" name="Nature">
        <title>Six reference-quality genomes reveal evolution of bat adaptations.</title>
        <authorList>
            <person name="Jebb D."/>
            <person name="Huang Z."/>
            <person name="Pippel M."/>
            <person name="Hughes G.M."/>
            <person name="Lavrichenko K."/>
            <person name="Devanna P."/>
            <person name="Winkler S."/>
            <person name="Jermiin L.S."/>
            <person name="Skirmuntt E.C."/>
            <person name="Katzourakis A."/>
            <person name="Burkitt-Gray L."/>
            <person name="Ray D.A."/>
            <person name="Sullivan K.A.M."/>
            <person name="Roscito J.G."/>
            <person name="Kirilenko B.M."/>
            <person name="Davalos L.M."/>
            <person name="Corthals A.P."/>
            <person name="Power M.L."/>
            <person name="Jones G."/>
            <person name="Ransome R.D."/>
            <person name="Dechmann D.K.N."/>
            <person name="Locatelli A.G."/>
            <person name="Puechmaille S.J."/>
            <person name="Fedrigo O."/>
            <person name="Jarvis E.D."/>
            <person name="Hiller M."/>
            <person name="Vernes S.C."/>
            <person name="Myers E.W."/>
            <person name="Teeling E.C."/>
        </authorList>
    </citation>
    <scope>NUCLEOTIDE SEQUENCE [LARGE SCALE GENOMIC DNA]</scope>
    <source>
        <strain evidence="1">MMolMol1</strain>
        <tissue evidence="1">Muscle</tissue>
    </source>
</reference>
<dbReference type="AlphaFoldDB" id="A0A7J8E3H9"/>